<dbReference type="Gene3D" id="2.130.10.10">
    <property type="entry name" value="YVTN repeat-like/Quinoprotein amine dehydrogenase"/>
    <property type="match status" value="1"/>
</dbReference>
<dbReference type="SUPFAM" id="SSF50978">
    <property type="entry name" value="WD40 repeat-like"/>
    <property type="match status" value="1"/>
</dbReference>
<evidence type="ECO:0000313" key="2">
    <source>
        <dbReference type="Proteomes" id="UP000187429"/>
    </source>
</evidence>
<keyword evidence="2" id="KW-1185">Reference proteome</keyword>
<sequence length="451" mass="50921">MDSGQVIASYYWEGFQPITSIVWDFNNSLSAAKKSSEVIIAGDVTGNIFLWGKGDSFDTPTSYASTDKSYILNEAGTDSKYTYPDSFIMNAHFTPIDCISYDGLKIITTSRDGEVCLWEPINLTLIRSIRCKGIGEFDTRKRSRHSFNFSTSAVESDEFPIIKGINNSESPEDLSASRKLSKLTKTEYTEKYSNLVVPIYKEYFLPSNHNTSFFQGIEDDSGILNRHDAIGRHISEMHPLYCSLASQVSSNYEFIVISSGTHLIFLSCGSAIFASLGPIFGVKKQVREFDSESDLKEGYDSMKYSSIQKPSNLVPRVIASNKSLPFFSELSNNSKKAQKPKIQRNQENLETRKNISLNIELEIDNHMIESSVAREQRIADSEARNYLQSEYIQPLRDLDLDDEDIVKYAEFLSSTDVQNDNDSTQNNDFIVDGLNDEEMLEYALFLSKSNN</sequence>
<gene>
    <name evidence="1" type="ORF">AYI69_g1733</name>
</gene>
<comment type="caution">
    <text evidence="1">The sequence shown here is derived from an EMBL/GenBank/DDBJ whole genome shotgun (WGS) entry which is preliminary data.</text>
</comment>
<dbReference type="EMBL" id="LSSM01000483">
    <property type="protein sequence ID" value="OMJ28783.1"/>
    <property type="molecule type" value="Genomic_DNA"/>
</dbReference>
<dbReference type="InterPro" id="IPR015943">
    <property type="entry name" value="WD40/YVTN_repeat-like_dom_sf"/>
</dbReference>
<dbReference type="OrthoDB" id="5598081at2759"/>
<reference evidence="2" key="1">
    <citation type="submission" date="2017-01" db="EMBL/GenBank/DDBJ databases">
        <authorList>
            <person name="Wang Y."/>
            <person name="White M."/>
            <person name="Kvist S."/>
            <person name="Moncalvo J.-M."/>
        </authorList>
    </citation>
    <scope>NUCLEOTIDE SEQUENCE [LARGE SCALE GENOMIC DNA]</scope>
    <source>
        <strain evidence="2">ID-206-W2</strain>
    </source>
</reference>
<name>A0A1R1YPG8_9FUNG</name>
<protein>
    <submittedName>
        <fullName evidence="1">Uncharacterized protein</fullName>
    </submittedName>
</protein>
<dbReference type="InterPro" id="IPR036322">
    <property type="entry name" value="WD40_repeat_dom_sf"/>
</dbReference>
<dbReference type="AlphaFoldDB" id="A0A1R1YPG8"/>
<organism evidence="1 2">
    <name type="scientific">Smittium culicis</name>
    <dbReference type="NCBI Taxonomy" id="133412"/>
    <lineage>
        <taxon>Eukaryota</taxon>
        <taxon>Fungi</taxon>
        <taxon>Fungi incertae sedis</taxon>
        <taxon>Zoopagomycota</taxon>
        <taxon>Kickxellomycotina</taxon>
        <taxon>Harpellomycetes</taxon>
        <taxon>Harpellales</taxon>
        <taxon>Legeriomycetaceae</taxon>
        <taxon>Smittium</taxon>
    </lineage>
</organism>
<evidence type="ECO:0000313" key="1">
    <source>
        <dbReference type="EMBL" id="OMJ28783.1"/>
    </source>
</evidence>
<proteinExistence type="predicted"/>
<accession>A0A1R1YPG8</accession>
<dbReference type="Proteomes" id="UP000187429">
    <property type="component" value="Unassembled WGS sequence"/>
</dbReference>